<dbReference type="STRING" id="393003.SAMN05660461_1630"/>
<feature type="transmembrane region" description="Helical" evidence="1">
    <location>
        <begin position="53"/>
        <end position="75"/>
    </location>
</feature>
<feature type="domain" description="DUF5009" evidence="2">
    <location>
        <begin position="4"/>
        <end position="261"/>
    </location>
</feature>
<sequence>MQHRDNSLDALRGLAILAMVLSSSIAFGILPAWMYHAQEPPPAHIFMPDLPGITWVDLVFPFFLFTMGAAIPLALSRKVKEGANFGDVLSVACRRYLLLVFFALFTMHARSIVPAGNPSPFMYLLQPAAFILLCFQLYKPARQTKLWTAVKLLSFALAGVLLYLLPFKDGKGFSLYRFDIIMMVLANMAFAGTLAWWCTRNNPWLRIGLLPFVMAVLLGAGVPGSINEAVFQWSPFPWMYKFYYLKYLFIIIPGTLAGEWLLQDNAVRPPAENAAASRTGMLAVLSFAVIVTNVVCLFGRHLLVNLVITTILCLLLYYFSGRFLHAAKPLLLRFFKAGVYLLLLGLFFEAYEGGIKKDPSTFSYYLVTGGLAFFMLMTFYYWQLSGAGAGILRYLSMNGRNPMVAYVAGNLLLLPLLRLSGGMSLYTAMQQNIAGGFFSGVLFTGIVSLITVFFTKRGWLWKT</sequence>
<evidence type="ECO:0000259" key="2">
    <source>
        <dbReference type="Pfam" id="PF16401"/>
    </source>
</evidence>
<accession>A0A1T5NH49</accession>
<dbReference type="EMBL" id="FUZZ01000001">
    <property type="protein sequence ID" value="SKC99871.1"/>
    <property type="molecule type" value="Genomic_DNA"/>
</dbReference>
<feature type="transmembrane region" description="Helical" evidence="1">
    <location>
        <begin position="301"/>
        <end position="319"/>
    </location>
</feature>
<protein>
    <recommendedName>
        <fullName evidence="2">DUF5009 domain-containing protein</fullName>
    </recommendedName>
</protein>
<feature type="transmembrane region" description="Helical" evidence="1">
    <location>
        <begin position="204"/>
        <end position="222"/>
    </location>
</feature>
<reference evidence="3 4" key="1">
    <citation type="submission" date="2017-02" db="EMBL/GenBank/DDBJ databases">
        <authorList>
            <person name="Peterson S.W."/>
        </authorList>
    </citation>
    <scope>NUCLEOTIDE SEQUENCE [LARGE SCALE GENOMIC DNA]</scope>
    <source>
        <strain evidence="3 4">DSM 18108</strain>
    </source>
</reference>
<feature type="transmembrane region" description="Helical" evidence="1">
    <location>
        <begin position="433"/>
        <end position="454"/>
    </location>
</feature>
<feature type="transmembrane region" description="Helical" evidence="1">
    <location>
        <begin position="180"/>
        <end position="197"/>
    </location>
</feature>
<feature type="transmembrane region" description="Helical" evidence="1">
    <location>
        <begin position="12"/>
        <end position="33"/>
    </location>
</feature>
<feature type="transmembrane region" description="Helical" evidence="1">
    <location>
        <begin position="150"/>
        <end position="168"/>
    </location>
</feature>
<evidence type="ECO:0000313" key="4">
    <source>
        <dbReference type="Proteomes" id="UP000190166"/>
    </source>
</evidence>
<feature type="transmembrane region" description="Helical" evidence="1">
    <location>
        <begin position="403"/>
        <end position="421"/>
    </location>
</feature>
<keyword evidence="1" id="KW-1133">Transmembrane helix</keyword>
<dbReference type="AlphaFoldDB" id="A0A1T5NH49"/>
<feature type="transmembrane region" description="Helical" evidence="1">
    <location>
        <begin position="121"/>
        <end position="138"/>
    </location>
</feature>
<organism evidence="3 4">
    <name type="scientific">Chitinophaga ginsengisegetis</name>
    <dbReference type="NCBI Taxonomy" id="393003"/>
    <lineage>
        <taxon>Bacteria</taxon>
        <taxon>Pseudomonadati</taxon>
        <taxon>Bacteroidota</taxon>
        <taxon>Chitinophagia</taxon>
        <taxon>Chitinophagales</taxon>
        <taxon>Chitinophagaceae</taxon>
        <taxon>Chitinophaga</taxon>
    </lineage>
</organism>
<dbReference type="InterPro" id="IPR032176">
    <property type="entry name" value="DUF5009"/>
</dbReference>
<keyword evidence="1" id="KW-0812">Transmembrane</keyword>
<keyword evidence="1" id="KW-0472">Membrane</keyword>
<proteinExistence type="predicted"/>
<dbReference type="Proteomes" id="UP000190166">
    <property type="component" value="Unassembled WGS sequence"/>
</dbReference>
<dbReference type="Pfam" id="PF16401">
    <property type="entry name" value="DUF5009"/>
    <property type="match status" value="1"/>
</dbReference>
<keyword evidence="4" id="KW-1185">Reference proteome</keyword>
<feature type="transmembrane region" description="Helical" evidence="1">
    <location>
        <begin position="331"/>
        <end position="350"/>
    </location>
</feature>
<name>A0A1T5NH49_9BACT</name>
<feature type="transmembrane region" description="Helical" evidence="1">
    <location>
        <begin position="362"/>
        <end position="382"/>
    </location>
</feature>
<dbReference type="PANTHER" id="PTHR31061:SF24">
    <property type="entry name" value="LD22376P"/>
    <property type="match status" value="1"/>
</dbReference>
<evidence type="ECO:0000256" key="1">
    <source>
        <dbReference type="SAM" id="Phobius"/>
    </source>
</evidence>
<gene>
    <name evidence="3" type="ORF">SAMN05660461_1630</name>
</gene>
<dbReference type="RefSeq" id="WP_079468882.1">
    <property type="nucleotide sequence ID" value="NZ_FUZZ01000001.1"/>
</dbReference>
<evidence type="ECO:0000313" key="3">
    <source>
        <dbReference type="EMBL" id="SKC99871.1"/>
    </source>
</evidence>
<dbReference type="PANTHER" id="PTHR31061">
    <property type="entry name" value="LD22376P"/>
    <property type="match status" value="1"/>
</dbReference>
<feature type="transmembrane region" description="Helical" evidence="1">
    <location>
        <begin position="96"/>
        <end position="115"/>
    </location>
</feature>
<feature type="transmembrane region" description="Helical" evidence="1">
    <location>
        <begin position="274"/>
        <end position="295"/>
    </location>
</feature>